<comment type="caution">
    <text evidence="3">The sequence shown here is derived from an EMBL/GenBank/DDBJ whole genome shotgun (WGS) entry which is preliminary data.</text>
</comment>
<name>A0ABD1B9Z6_CARAN</name>
<keyword evidence="4" id="KW-1185">Reference proteome</keyword>
<dbReference type="AlphaFoldDB" id="A0ABD1B9Z6"/>
<proteinExistence type="predicted"/>
<organism evidence="3 4">
    <name type="scientific">Cardamine amara subsp. amara</name>
    <dbReference type="NCBI Taxonomy" id="228776"/>
    <lineage>
        <taxon>Eukaryota</taxon>
        <taxon>Viridiplantae</taxon>
        <taxon>Streptophyta</taxon>
        <taxon>Embryophyta</taxon>
        <taxon>Tracheophyta</taxon>
        <taxon>Spermatophyta</taxon>
        <taxon>Magnoliopsida</taxon>
        <taxon>eudicotyledons</taxon>
        <taxon>Gunneridae</taxon>
        <taxon>Pentapetalae</taxon>
        <taxon>rosids</taxon>
        <taxon>malvids</taxon>
        <taxon>Brassicales</taxon>
        <taxon>Brassicaceae</taxon>
        <taxon>Cardamineae</taxon>
        <taxon>Cardamine</taxon>
    </lineage>
</organism>
<dbReference type="Pfam" id="PF03732">
    <property type="entry name" value="Retrotrans_gag"/>
    <property type="match status" value="1"/>
</dbReference>
<evidence type="ECO:0000313" key="3">
    <source>
        <dbReference type="EMBL" id="KAL1215196.1"/>
    </source>
</evidence>
<feature type="region of interest" description="Disordered" evidence="1">
    <location>
        <begin position="33"/>
        <end position="96"/>
    </location>
</feature>
<dbReference type="PANTHER" id="PTHR35046">
    <property type="entry name" value="ZINC KNUCKLE (CCHC-TYPE) FAMILY PROTEIN"/>
    <property type="match status" value="1"/>
</dbReference>
<gene>
    <name evidence="3" type="ORF">V5N11_016964</name>
</gene>
<accession>A0ABD1B9Z6</accession>
<dbReference type="InterPro" id="IPR005162">
    <property type="entry name" value="Retrotrans_gag_dom"/>
</dbReference>
<feature type="domain" description="Retrotransposon gag" evidence="2">
    <location>
        <begin position="134"/>
        <end position="198"/>
    </location>
</feature>
<dbReference type="EMBL" id="JBANAX010000290">
    <property type="protein sequence ID" value="KAL1215196.1"/>
    <property type="molecule type" value="Genomic_DNA"/>
</dbReference>
<dbReference type="PANTHER" id="PTHR35046:SF9">
    <property type="entry name" value="RNA-DIRECTED DNA POLYMERASE"/>
    <property type="match status" value="1"/>
</dbReference>
<evidence type="ECO:0000259" key="2">
    <source>
        <dbReference type="Pfam" id="PF03732"/>
    </source>
</evidence>
<feature type="compositionally biased region" description="Basic and acidic residues" evidence="1">
    <location>
        <begin position="52"/>
        <end position="77"/>
    </location>
</feature>
<protein>
    <recommendedName>
        <fullName evidence="2">Retrotransposon gag domain-containing protein</fullName>
    </recommendedName>
</protein>
<reference evidence="3 4" key="1">
    <citation type="submission" date="2024-04" db="EMBL/GenBank/DDBJ databases">
        <title>Genome assembly C_amara_ONT_v2.</title>
        <authorList>
            <person name="Yant L."/>
            <person name="Moore C."/>
            <person name="Slenker M."/>
        </authorList>
    </citation>
    <scope>NUCLEOTIDE SEQUENCE [LARGE SCALE GENOMIC DNA]</scope>
    <source>
        <tissue evidence="3">Leaf</tissue>
    </source>
</reference>
<dbReference type="Proteomes" id="UP001558713">
    <property type="component" value="Unassembled WGS sequence"/>
</dbReference>
<sequence length="203" mass="23988">MENTEAPQDPNALLMQAITAMQQQLQRVVQRLEQMEQPLVNPRQAPPPRANGHGDDLHLNPEGEQPRVRRRGPRQDDLGDAEGDLPRHNPSQDMKLKAPTFAGRVDPEAFLEWEQRMEHIFAYYDYNEQKRLALAVAQLTDHALSWWDREVADRRRTQAPQVCTWREMRQLMKTRYVPAYYHRDLQKKIPKISTRNEKCRRIF</sequence>
<evidence type="ECO:0000256" key="1">
    <source>
        <dbReference type="SAM" id="MobiDB-lite"/>
    </source>
</evidence>
<evidence type="ECO:0000313" key="4">
    <source>
        <dbReference type="Proteomes" id="UP001558713"/>
    </source>
</evidence>